<dbReference type="Gene3D" id="1.10.10.60">
    <property type="entry name" value="Homeodomain-like"/>
    <property type="match status" value="1"/>
</dbReference>
<accession>A0ABM0LT00</accession>
<sequence>MEPQAIIYLPYLGTGLAGEARNGVSLWIIFQDVNGSQEKESGQGSPILGATAAGEGTEAPSDNAVLTDDRNHDGGTSSNSQVEGQQEEPIPGSTKDHWALSGLPGKPQPRHKFTEFQLQELELIFERNHYPSAEV</sequence>
<keyword evidence="3" id="KW-0539">Nucleus</keyword>
<keyword evidence="1" id="KW-0238">DNA-binding</keyword>
<feature type="compositionally biased region" description="Polar residues" evidence="4">
    <location>
        <begin position="74"/>
        <end position="84"/>
    </location>
</feature>
<dbReference type="PANTHER" id="PTHR47465:SF5">
    <property type="entry name" value="REPRODUCTIVE HOMEOBOX 8"/>
    <property type="match status" value="1"/>
</dbReference>
<feature type="region of interest" description="Disordered" evidence="4">
    <location>
        <begin position="37"/>
        <end position="111"/>
    </location>
</feature>
<gene>
    <name evidence="6" type="primary">LOC101992577</name>
</gene>
<keyword evidence="5" id="KW-1185">Reference proteome</keyword>
<reference evidence="6" key="1">
    <citation type="submission" date="2025-08" db="UniProtKB">
        <authorList>
            <consortium name="RefSeq"/>
        </authorList>
    </citation>
    <scope>IDENTIFICATION</scope>
</reference>
<dbReference type="CDD" id="cd00086">
    <property type="entry name" value="homeodomain"/>
    <property type="match status" value="1"/>
</dbReference>
<evidence type="ECO:0000256" key="3">
    <source>
        <dbReference type="ARBA" id="ARBA00023242"/>
    </source>
</evidence>
<protein>
    <submittedName>
        <fullName evidence="6">Homeobox protein aristaless-like</fullName>
    </submittedName>
</protein>
<dbReference type="PANTHER" id="PTHR47465">
    <property type="entry name" value="MCG113260-RELATED-RELATED"/>
    <property type="match status" value="1"/>
</dbReference>
<evidence type="ECO:0000313" key="6">
    <source>
        <dbReference type="RefSeq" id="XP_005372241.1"/>
    </source>
</evidence>
<keyword evidence="2" id="KW-0371">Homeobox</keyword>
<dbReference type="RefSeq" id="XP_005372241.1">
    <property type="nucleotide sequence ID" value="XM_005372184.2"/>
</dbReference>
<evidence type="ECO:0000256" key="1">
    <source>
        <dbReference type="ARBA" id="ARBA00023125"/>
    </source>
</evidence>
<evidence type="ECO:0000313" key="5">
    <source>
        <dbReference type="Proteomes" id="UP000694915"/>
    </source>
</evidence>
<proteinExistence type="predicted"/>
<feature type="non-terminal residue" evidence="6">
    <location>
        <position position="135"/>
    </location>
</feature>
<evidence type="ECO:0000256" key="2">
    <source>
        <dbReference type="ARBA" id="ARBA00023155"/>
    </source>
</evidence>
<dbReference type="InterPro" id="IPR009057">
    <property type="entry name" value="Homeodomain-like_sf"/>
</dbReference>
<feature type="compositionally biased region" description="Low complexity" evidence="4">
    <location>
        <begin position="49"/>
        <end position="59"/>
    </location>
</feature>
<dbReference type="SUPFAM" id="SSF46689">
    <property type="entry name" value="Homeodomain-like"/>
    <property type="match status" value="1"/>
</dbReference>
<evidence type="ECO:0000256" key="4">
    <source>
        <dbReference type="SAM" id="MobiDB-lite"/>
    </source>
</evidence>
<organism evidence="5 6">
    <name type="scientific">Microtus ochrogaster</name>
    <name type="common">Prairie vole</name>
    <dbReference type="NCBI Taxonomy" id="79684"/>
    <lineage>
        <taxon>Eukaryota</taxon>
        <taxon>Metazoa</taxon>
        <taxon>Chordata</taxon>
        <taxon>Craniata</taxon>
        <taxon>Vertebrata</taxon>
        <taxon>Euteleostomi</taxon>
        <taxon>Mammalia</taxon>
        <taxon>Eutheria</taxon>
        <taxon>Euarchontoglires</taxon>
        <taxon>Glires</taxon>
        <taxon>Rodentia</taxon>
        <taxon>Myomorpha</taxon>
        <taxon>Muroidea</taxon>
        <taxon>Cricetidae</taxon>
        <taxon>Arvicolinae</taxon>
        <taxon>Microtus</taxon>
    </lineage>
</organism>
<dbReference type="GeneID" id="101992577"/>
<name>A0ABM0LT00_MICOH</name>
<dbReference type="Proteomes" id="UP000694915">
    <property type="component" value="Unplaced"/>
</dbReference>
<dbReference type="InterPro" id="IPR001356">
    <property type="entry name" value="HD"/>
</dbReference>